<dbReference type="Proteomes" id="UP001179952">
    <property type="component" value="Unassembled WGS sequence"/>
</dbReference>
<dbReference type="GO" id="GO:0005634">
    <property type="term" value="C:nucleus"/>
    <property type="evidence" value="ECO:0007669"/>
    <property type="project" value="UniProtKB-SubCell"/>
</dbReference>
<keyword evidence="1" id="KW-0863">Zinc-finger</keyword>
<comment type="similarity">
    <text evidence="1">Belongs to the FHY3/FAR1 family.</text>
</comment>
<keyword evidence="1" id="KW-0479">Metal-binding</keyword>
<protein>
    <recommendedName>
        <fullName evidence="1">Protein FAR1-RELATED SEQUENCE</fullName>
    </recommendedName>
</protein>
<sequence length="94" mass="11341">MFEFMGIVCKHYLKILDRLNAKSIPERYIMKRWTKKSKEGIVFYYHGCELQVDLERDMLARYKELSSIVVQLVTNATSYDKTIQKWFLVLLRMQ</sequence>
<reference evidence="2" key="1">
    <citation type="journal article" date="2023" name="Nat. Commun.">
        <title>Diploid and tetraploid genomes of Acorus and the evolution of monocots.</title>
        <authorList>
            <person name="Ma L."/>
            <person name="Liu K.W."/>
            <person name="Li Z."/>
            <person name="Hsiao Y.Y."/>
            <person name="Qi Y."/>
            <person name="Fu T."/>
            <person name="Tang G.D."/>
            <person name="Zhang D."/>
            <person name="Sun W.H."/>
            <person name="Liu D.K."/>
            <person name="Li Y."/>
            <person name="Chen G.Z."/>
            <person name="Liu X.D."/>
            <person name="Liao X.Y."/>
            <person name="Jiang Y.T."/>
            <person name="Yu X."/>
            <person name="Hao Y."/>
            <person name="Huang J."/>
            <person name="Zhao X.W."/>
            <person name="Ke S."/>
            <person name="Chen Y.Y."/>
            <person name="Wu W.L."/>
            <person name="Hsu J.L."/>
            <person name="Lin Y.F."/>
            <person name="Huang M.D."/>
            <person name="Li C.Y."/>
            <person name="Huang L."/>
            <person name="Wang Z.W."/>
            <person name="Zhao X."/>
            <person name="Zhong W.Y."/>
            <person name="Peng D.H."/>
            <person name="Ahmad S."/>
            <person name="Lan S."/>
            <person name="Zhang J.S."/>
            <person name="Tsai W.C."/>
            <person name="Van de Peer Y."/>
            <person name="Liu Z.J."/>
        </authorList>
    </citation>
    <scope>NUCLEOTIDE SEQUENCE</scope>
    <source>
        <strain evidence="2">SCP</strain>
    </source>
</reference>
<dbReference type="AlphaFoldDB" id="A0AAV9BJG9"/>
<comment type="caution">
    <text evidence="2">The sequence shown here is derived from an EMBL/GenBank/DDBJ whole genome shotgun (WGS) entry which is preliminary data.</text>
</comment>
<dbReference type="InterPro" id="IPR031052">
    <property type="entry name" value="FHY3/FAR1"/>
</dbReference>
<gene>
    <name evidence="2" type="ORF">QJS04_geneDACA003721</name>
</gene>
<proteinExistence type="inferred from homology"/>
<accession>A0AAV9BJG9</accession>
<dbReference type="GO" id="GO:0008270">
    <property type="term" value="F:zinc ion binding"/>
    <property type="evidence" value="ECO:0007669"/>
    <property type="project" value="UniProtKB-UniRule"/>
</dbReference>
<dbReference type="EMBL" id="JAUJYN010000003">
    <property type="protein sequence ID" value="KAK1276289.1"/>
    <property type="molecule type" value="Genomic_DNA"/>
</dbReference>
<reference evidence="2" key="2">
    <citation type="submission" date="2023-06" db="EMBL/GenBank/DDBJ databases">
        <authorList>
            <person name="Ma L."/>
            <person name="Liu K.-W."/>
            <person name="Li Z."/>
            <person name="Hsiao Y.-Y."/>
            <person name="Qi Y."/>
            <person name="Fu T."/>
            <person name="Tang G."/>
            <person name="Zhang D."/>
            <person name="Sun W.-H."/>
            <person name="Liu D.-K."/>
            <person name="Li Y."/>
            <person name="Chen G.-Z."/>
            <person name="Liu X.-D."/>
            <person name="Liao X.-Y."/>
            <person name="Jiang Y.-T."/>
            <person name="Yu X."/>
            <person name="Hao Y."/>
            <person name="Huang J."/>
            <person name="Zhao X.-W."/>
            <person name="Ke S."/>
            <person name="Chen Y.-Y."/>
            <person name="Wu W.-L."/>
            <person name="Hsu J.-L."/>
            <person name="Lin Y.-F."/>
            <person name="Huang M.-D."/>
            <person name="Li C.-Y."/>
            <person name="Huang L."/>
            <person name="Wang Z.-W."/>
            <person name="Zhao X."/>
            <person name="Zhong W.-Y."/>
            <person name="Peng D.-H."/>
            <person name="Ahmad S."/>
            <person name="Lan S."/>
            <person name="Zhang J.-S."/>
            <person name="Tsai W.-C."/>
            <person name="Van De Peer Y."/>
            <person name="Liu Z.-J."/>
        </authorList>
    </citation>
    <scope>NUCLEOTIDE SEQUENCE</scope>
    <source>
        <strain evidence="2">SCP</strain>
        <tissue evidence="2">Leaves</tissue>
    </source>
</reference>
<comment type="subcellular location">
    <subcellularLocation>
        <location evidence="1">Nucleus</location>
    </subcellularLocation>
</comment>
<dbReference type="PANTHER" id="PTHR31669:SF299">
    <property type="entry name" value="PROTEIN FAR1-RELATED SEQUENCE"/>
    <property type="match status" value="1"/>
</dbReference>
<evidence type="ECO:0000256" key="1">
    <source>
        <dbReference type="RuleBase" id="RU367018"/>
    </source>
</evidence>
<comment type="function">
    <text evidence="1">Putative transcription activator involved in regulating light control of development.</text>
</comment>
<dbReference type="GO" id="GO:0006355">
    <property type="term" value="P:regulation of DNA-templated transcription"/>
    <property type="evidence" value="ECO:0007669"/>
    <property type="project" value="UniProtKB-UniRule"/>
</dbReference>
<evidence type="ECO:0000313" key="3">
    <source>
        <dbReference type="Proteomes" id="UP001179952"/>
    </source>
</evidence>
<keyword evidence="1" id="KW-0539">Nucleus</keyword>
<evidence type="ECO:0000313" key="2">
    <source>
        <dbReference type="EMBL" id="KAK1276289.1"/>
    </source>
</evidence>
<keyword evidence="1" id="KW-0862">Zinc</keyword>
<organism evidence="2 3">
    <name type="scientific">Acorus gramineus</name>
    <name type="common">Dwarf sweet flag</name>
    <dbReference type="NCBI Taxonomy" id="55184"/>
    <lineage>
        <taxon>Eukaryota</taxon>
        <taxon>Viridiplantae</taxon>
        <taxon>Streptophyta</taxon>
        <taxon>Embryophyta</taxon>
        <taxon>Tracheophyta</taxon>
        <taxon>Spermatophyta</taxon>
        <taxon>Magnoliopsida</taxon>
        <taxon>Liliopsida</taxon>
        <taxon>Acoraceae</taxon>
        <taxon>Acorus</taxon>
    </lineage>
</organism>
<name>A0AAV9BJG9_ACOGR</name>
<dbReference type="PANTHER" id="PTHR31669">
    <property type="entry name" value="PROTEIN FAR1-RELATED SEQUENCE 10-RELATED"/>
    <property type="match status" value="1"/>
</dbReference>
<keyword evidence="3" id="KW-1185">Reference proteome</keyword>